<gene>
    <name evidence="7" type="ORF">M0D58_15515</name>
</gene>
<comment type="subcellular location">
    <subcellularLocation>
        <location evidence="1">Membrane</location>
        <topology evidence="1">Multi-pass membrane protein</topology>
    </subcellularLocation>
</comment>
<evidence type="ECO:0000313" key="7">
    <source>
        <dbReference type="EMBL" id="UPQ75444.1"/>
    </source>
</evidence>
<dbReference type="PANTHER" id="PTHR37422">
    <property type="entry name" value="TEICHURONIC ACID BIOSYNTHESIS PROTEIN TUAE"/>
    <property type="match status" value="1"/>
</dbReference>
<sequence length="416" mass="48468">MEKIESLKYSLIRNQEMYFLIFALFGYIFGYIDPYNSSGYPHYINAFIRAALFVISVYFIGKNISMIKERKVLVAAFVTFFSFYLFKLYHTIPDLNLPADALQKLKYSIYYFGFVVIPVPVVALLSLNYEKIDFKKFFRIVFWLYFILLVINFIHTHFIFGNYSSNGRSGIFRLYYITVGHYGLSLIIMALYSFLILKIKGFQYIIAVFLGLFPMYVAAARSPVLALVIILFVFLMLLNKRKYWISFFSLILLSFLALYFIYQSKIAEDFIFFKRLNAAIFENNASGRAFYLNSGIEIFREHPLIGGNALLSDGAYSHNIFIDILMSTGLLGMVLFIIYFKFVIRSFFKVLKNIYQYKESGILIFFFLQYLILAQTSGSLYLSFELWYFGAAVIGLGYINFTNEEIKSNNRRGNTA</sequence>
<feature type="transmembrane region" description="Helical" evidence="5">
    <location>
        <begin position="172"/>
        <end position="194"/>
    </location>
</feature>
<feature type="transmembrane region" description="Helical" evidence="5">
    <location>
        <begin position="40"/>
        <end position="60"/>
    </location>
</feature>
<reference evidence="7" key="1">
    <citation type="submission" date="2022-04" db="EMBL/GenBank/DDBJ databases">
        <title>Evolutionary, genomic, and biogeographic characterization of Chryseobacterium nepalense represented by a plastic-degrading bacterium AC3.</title>
        <authorList>
            <person name="Yin Z."/>
            <person name="Liu X."/>
            <person name="Wang D."/>
            <person name="Xie Z."/>
        </authorList>
    </citation>
    <scope>NUCLEOTIDE SEQUENCE</scope>
    <source>
        <strain evidence="7">AC3</strain>
    </source>
</reference>
<feature type="domain" description="O-antigen ligase-related" evidence="6">
    <location>
        <begin position="207"/>
        <end position="337"/>
    </location>
</feature>
<feature type="transmembrane region" description="Helical" evidence="5">
    <location>
        <begin position="201"/>
        <end position="217"/>
    </location>
</feature>
<dbReference type="EMBL" id="CP096203">
    <property type="protein sequence ID" value="UPQ75444.1"/>
    <property type="molecule type" value="Genomic_DNA"/>
</dbReference>
<organism evidence="7 8">
    <name type="scientific">Chryseobacterium nepalense</name>
    <dbReference type="NCBI Taxonomy" id="1854498"/>
    <lineage>
        <taxon>Bacteria</taxon>
        <taxon>Pseudomonadati</taxon>
        <taxon>Bacteroidota</taxon>
        <taxon>Flavobacteriia</taxon>
        <taxon>Flavobacteriales</taxon>
        <taxon>Weeksellaceae</taxon>
        <taxon>Chryseobacterium group</taxon>
        <taxon>Chryseobacterium</taxon>
    </lineage>
</organism>
<feature type="transmembrane region" description="Helical" evidence="5">
    <location>
        <begin position="17"/>
        <end position="34"/>
    </location>
</feature>
<dbReference type="Pfam" id="PF04932">
    <property type="entry name" value="Wzy_C"/>
    <property type="match status" value="1"/>
</dbReference>
<evidence type="ECO:0000256" key="3">
    <source>
        <dbReference type="ARBA" id="ARBA00022989"/>
    </source>
</evidence>
<keyword evidence="8" id="KW-1185">Reference proteome</keyword>
<accession>A0ABY4K3T4</accession>
<evidence type="ECO:0000259" key="6">
    <source>
        <dbReference type="Pfam" id="PF04932"/>
    </source>
</evidence>
<dbReference type="InterPro" id="IPR007016">
    <property type="entry name" value="O-antigen_ligase-rel_domated"/>
</dbReference>
<feature type="transmembrane region" description="Helical" evidence="5">
    <location>
        <begin position="109"/>
        <end position="128"/>
    </location>
</feature>
<keyword evidence="4 5" id="KW-0472">Membrane</keyword>
<feature type="transmembrane region" description="Helical" evidence="5">
    <location>
        <begin position="140"/>
        <end position="160"/>
    </location>
</feature>
<name>A0ABY4K3T4_9FLAO</name>
<feature type="transmembrane region" description="Helical" evidence="5">
    <location>
        <begin position="223"/>
        <end position="238"/>
    </location>
</feature>
<dbReference type="PANTHER" id="PTHR37422:SF17">
    <property type="entry name" value="O-ANTIGEN LIGASE"/>
    <property type="match status" value="1"/>
</dbReference>
<dbReference type="InterPro" id="IPR051533">
    <property type="entry name" value="WaaL-like"/>
</dbReference>
<feature type="transmembrane region" description="Helical" evidence="5">
    <location>
        <begin position="320"/>
        <end position="340"/>
    </location>
</feature>
<dbReference type="Proteomes" id="UP000830552">
    <property type="component" value="Chromosome"/>
</dbReference>
<feature type="transmembrane region" description="Helical" evidence="5">
    <location>
        <begin position="243"/>
        <end position="262"/>
    </location>
</feature>
<keyword evidence="3 5" id="KW-1133">Transmembrane helix</keyword>
<keyword evidence="7" id="KW-0436">Ligase</keyword>
<dbReference type="RefSeq" id="WP_248391362.1">
    <property type="nucleotide sequence ID" value="NZ_CP096203.1"/>
</dbReference>
<keyword evidence="2 5" id="KW-0812">Transmembrane</keyword>
<evidence type="ECO:0000256" key="1">
    <source>
        <dbReference type="ARBA" id="ARBA00004141"/>
    </source>
</evidence>
<feature type="transmembrane region" description="Helical" evidence="5">
    <location>
        <begin position="72"/>
        <end position="89"/>
    </location>
</feature>
<evidence type="ECO:0000256" key="4">
    <source>
        <dbReference type="ARBA" id="ARBA00023136"/>
    </source>
</evidence>
<evidence type="ECO:0000256" key="2">
    <source>
        <dbReference type="ARBA" id="ARBA00022692"/>
    </source>
</evidence>
<evidence type="ECO:0000256" key="5">
    <source>
        <dbReference type="SAM" id="Phobius"/>
    </source>
</evidence>
<feature type="transmembrane region" description="Helical" evidence="5">
    <location>
        <begin position="361"/>
        <end position="380"/>
    </location>
</feature>
<proteinExistence type="predicted"/>
<evidence type="ECO:0000313" key="8">
    <source>
        <dbReference type="Proteomes" id="UP000830552"/>
    </source>
</evidence>
<dbReference type="GO" id="GO:0016874">
    <property type="term" value="F:ligase activity"/>
    <property type="evidence" value="ECO:0007669"/>
    <property type="project" value="UniProtKB-KW"/>
</dbReference>
<protein>
    <submittedName>
        <fullName evidence="7">O-antigen ligase family protein</fullName>
    </submittedName>
</protein>
<feature type="transmembrane region" description="Helical" evidence="5">
    <location>
        <begin position="386"/>
        <end position="402"/>
    </location>
</feature>